<protein>
    <submittedName>
        <fullName evidence="1">Bifunctional UDP-3-O-[3-hydroxymyristoyl] N-acetylglucosamine deacetylase/3-hydroxyacyl-ACP dehydratase</fullName>
    </submittedName>
</protein>
<comment type="caution">
    <text evidence="1">The sequence shown here is derived from an EMBL/GenBank/DDBJ whole genome shotgun (WGS) entry which is preliminary data.</text>
</comment>
<reference evidence="1" key="1">
    <citation type="submission" date="2019-03" db="EMBL/GenBank/DDBJ databases">
        <title>Candidatus Syntrophosphaera thermopropionivorans: a novel player in syntrophic propionate oxidation during anaerobic digestion.</title>
        <authorList>
            <person name="Dyksma S."/>
        </authorList>
    </citation>
    <scope>NUCLEOTIDE SEQUENCE</scope>
    <source>
        <strain evidence="1">W5</strain>
    </source>
</reference>
<sequence>MTEYKNTIRTPVSYTGIGLHTGEISTITFKPARKDEGIVFIRIDLPDKPEIPADIDHVVDISRGTTIGVKDATVATIEHVLAAIKGLSIDNIRIEIDGPEAPVADGSAIVFLNLLKKAGLVQQDAERVYFEFDEPISYSAPEENVDIVIVPSNELKVTFMIDYKHPYLGTQYTWLPDIKHFEKDFAAARTFCFINEVLELKEKGLIKGGSLDNALVIADPNMTEEELQHIQEIFGYHEKVTISPEGILNNHPLHYYNEFVRHKVVDLIGDIALLGVPIKGHILAARSGHKTNVELVKKLRQMQLTQELKKQYQKDNSKDVIFDANAIMRIIPHRYPFLLVDKIIDFKPNESIVGIKNVTINEPFFQGHFPGHPIMPGVLIIEGMAQTGGIMLLNQMDDPSKYVAYFASIDNVKFRKPVMPGDTLRYEMRVISLKPNLSKMRGEAFVGHEKVAEGDFMAILQKK</sequence>
<organism evidence="1 2">
    <name type="scientific">Candidatus Syntrophosphaera thermopropionivorans</name>
    <dbReference type="NCBI Taxonomy" id="2593015"/>
    <lineage>
        <taxon>Bacteria</taxon>
        <taxon>Pseudomonadati</taxon>
        <taxon>Candidatus Cloacimonadota</taxon>
        <taxon>Candidatus Cloacimonadia</taxon>
        <taxon>Candidatus Cloacimonadales</taxon>
        <taxon>Candidatus Cloacimonadaceae</taxon>
        <taxon>Candidatus Syntrophosphaera</taxon>
    </lineage>
</organism>
<name>A0AC61QK16_9BACT</name>
<keyword evidence="2" id="KW-1185">Reference proteome</keyword>
<gene>
    <name evidence="1" type="ORF">E0946_02695</name>
</gene>
<evidence type="ECO:0000313" key="2">
    <source>
        <dbReference type="Proteomes" id="UP000294588"/>
    </source>
</evidence>
<proteinExistence type="predicted"/>
<accession>A0AC61QK16</accession>
<dbReference type="Proteomes" id="UP000294588">
    <property type="component" value="Unassembled WGS sequence"/>
</dbReference>
<dbReference type="EMBL" id="SMOG01000004">
    <property type="protein sequence ID" value="TDF73687.1"/>
    <property type="molecule type" value="Genomic_DNA"/>
</dbReference>
<evidence type="ECO:0000313" key="1">
    <source>
        <dbReference type="EMBL" id="TDF73687.1"/>
    </source>
</evidence>